<feature type="domain" description="Repulsive guidance molecule C-terminal" evidence="3">
    <location>
        <begin position="20"/>
        <end position="192"/>
    </location>
</feature>
<evidence type="ECO:0000313" key="5">
    <source>
        <dbReference type="Proteomes" id="UP000770661"/>
    </source>
</evidence>
<dbReference type="GO" id="GO:0005886">
    <property type="term" value="C:plasma membrane"/>
    <property type="evidence" value="ECO:0007669"/>
    <property type="project" value="TreeGrafter"/>
</dbReference>
<dbReference type="Pfam" id="PF06534">
    <property type="entry name" value="RGM_C"/>
    <property type="match status" value="1"/>
</dbReference>
<keyword evidence="5" id="KW-1185">Reference proteome</keyword>
<evidence type="ECO:0000313" key="4">
    <source>
        <dbReference type="EMBL" id="KAG0724494.1"/>
    </source>
</evidence>
<dbReference type="EMBL" id="JACEEZ010006838">
    <property type="protein sequence ID" value="KAG0724494.1"/>
    <property type="molecule type" value="Genomic_DNA"/>
</dbReference>
<keyword evidence="1" id="KW-1133">Transmembrane helix</keyword>
<feature type="transmembrane region" description="Helical" evidence="1">
    <location>
        <begin position="214"/>
        <end position="235"/>
    </location>
</feature>
<feature type="signal peptide" evidence="2">
    <location>
        <begin position="1"/>
        <end position="23"/>
    </location>
</feature>
<evidence type="ECO:0000256" key="2">
    <source>
        <dbReference type="SAM" id="SignalP"/>
    </source>
</evidence>
<protein>
    <submittedName>
        <fullName evidence="4">RGM domain family member B</fullName>
    </submittedName>
</protein>
<keyword evidence="1" id="KW-0812">Transmembrane</keyword>
<evidence type="ECO:0000259" key="3">
    <source>
        <dbReference type="Pfam" id="PF06534"/>
    </source>
</evidence>
<keyword evidence="1" id="KW-0472">Membrane</keyword>
<proteinExistence type="predicted"/>
<dbReference type="PANTHER" id="PTHR31428">
    <property type="entry name" value="RGM DOMAIN FAMILY MEMBER DRAG-1"/>
    <property type="match status" value="1"/>
</dbReference>
<dbReference type="AlphaFoldDB" id="A0A8J4YJR4"/>
<feature type="chain" id="PRO_5035197659" evidence="2">
    <location>
        <begin position="24"/>
        <end position="243"/>
    </location>
</feature>
<comment type="caution">
    <text evidence="4">The sequence shown here is derived from an EMBL/GenBank/DDBJ whole genome shotgun (WGS) entry which is preliminary data.</text>
</comment>
<dbReference type="InterPro" id="IPR040287">
    <property type="entry name" value="RGM"/>
</dbReference>
<gene>
    <name evidence="4" type="primary">RGMB</name>
    <name evidence="4" type="ORF">GWK47_040480</name>
</gene>
<name>A0A8J4YJR4_CHIOP</name>
<reference evidence="4" key="1">
    <citation type="submission" date="2020-07" db="EMBL/GenBank/DDBJ databases">
        <title>The High-quality genome of the commercially important snow crab, Chionoecetes opilio.</title>
        <authorList>
            <person name="Jeong J.-H."/>
            <person name="Ryu S."/>
        </authorList>
    </citation>
    <scope>NUCLEOTIDE SEQUENCE</scope>
    <source>
        <strain evidence="4">MADBK_172401_WGS</strain>
        <tissue evidence="4">Digestive gland</tissue>
    </source>
</reference>
<dbReference type="Proteomes" id="UP000770661">
    <property type="component" value="Unassembled WGS sequence"/>
</dbReference>
<accession>A0A8J4YJR4</accession>
<dbReference type="InterPro" id="IPR009496">
    <property type="entry name" value="RGM_C"/>
</dbReference>
<dbReference type="PANTHER" id="PTHR31428:SF6">
    <property type="entry name" value="REPULSIVE GUIDANCE MOLECULE B HOMOLOG DRAG-1"/>
    <property type="match status" value="1"/>
</dbReference>
<sequence>MLYCCCVCVYVCVCVCSTTSIHGAPLQVTVLVKEHGACGSERTYEASAEALPKAFVDGTTWTGGSALSPHTQVQERVPGEHVLITVSRINATVAVRKIEKYLTVLVTLPESEVGEGGELQLCVGGCPISERIPRFPPPPMFSPAMAKSQAVKLCKEYNVTDYYLDSCIFDLMATGDKSFRVAALAAQRDLWEHDPVGAQRLLLNCSEPPCVWDVSAAGISVSPGIALLLVALLLLSSIRGAGR</sequence>
<dbReference type="Gene3D" id="3.40.1000.10">
    <property type="entry name" value="Mog1/PsbP, alpha/beta/alpha sandwich"/>
    <property type="match status" value="1"/>
</dbReference>
<dbReference type="OrthoDB" id="10013795at2759"/>
<organism evidence="4 5">
    <name type="scientific">Chionoecetes opilio</name>
    <name type="common">Atlantic snow crab</name>
    <name type="synonym">Cancer opilio</name>
    <dbReference type="NCBI Taxonomy" id="41210"/>
    <lineage>
        <taxon>Eukaryota</taxon>
        <taxon>Metazoa</taxon>
        <taxon>Ecdysozoa</taxon>
        <taxon>Arthropoda</taxon>
        <taxon>Crustacea</taxon>
        <taxon>Multicrustacea</taxon>
        <taxon>Malacostraca</taxon>
        <taxon>Eumalacostraca</taxon>
        <taxon>Eucarida</taxon>
        <taxon>Decapoda</taxon>
        <taxon>Pleocyemata</taxon>
        <taxon>Brachyura</taxon>
        <taxon>Eubrachyura</taxon>
        <taxon>Majoidea</taxon>
        <taxon>Majidae</taxon>
        <taxon>Chionoecetes</taxon>
    </lineage>
</organism>
<dbReference type="GO" id="GO:0015026">
    <property type="term" value="F:coreceptor activity"/>
    <property type="evidence" value="ECO:0007669"/>
    <property type="project" value="TreeGrafter"/>
</dbReference>
<keyword evidence="2" id="KW-0732">Signal</keyword>
<evidence type="ECO:0000256" key="1">
    <source>
        <dbReference type="SAM" id="Phobius"/>
    </source>
</evidence>
<dbReference type="GO" id="GO:0030509">
    <property type="term" value="P:BMP signaling pathway"/>
    <property type="evidence" value="ECO:0007669"/>
    <property type="project" value="TreeGrafter"/>
</dbReference>